<evidence type="ECO:0000256" key="1">
    <source>
        <dbReference type="SAM" id="MobiDB-lite"/>
    </source>
</evidence>
<gene>
    <name evidence="2" type="ORF">QBC41DRAFT_301054</name>
</gene>
<dbReference type="Proteomes" id="UP001174997">
    <property type="component" value="Unassembled WGS sequence"/>
</dbReference>
<feature type="compositionally biased region" description="Low complexity" evidence="1">
    <location>
        <begin position="1"/>
        <end position="11"/>
    </location>
</feature>
<organism evidence="2 3">
    <name type="scientific">Cercophora samala</name>
    <dbReference type="NCBI Taxonomy" id="330535"/>
    <lineage>
        <taxon>Eukaryota</taxon>
        <taxon>Fungi</taxon>
        <taxon>Dikarya</taxon>
        <taxon>Ascomycota</taxon>
        <taxon>Pezizomycotina</taxon>
        <taxon>Sordariomycetes</taxon>
        <taxon>Sordariomycetidae</taxon>
        <taxon>Sordariales</taxon>
        <taxon>Lasiosphaeriaceae</taxon>
        <taxon>Cercophora</taxon>
    </lineage>
</organism>
<evidence type="ECO:0000313" key="2">
    <source>
        <dbReference type="EMBL" id="KAK0671049.1"/>
    </source>
</evidence>
<dbReference type="AlphaFoldDB" id="A0AA39ZHC0"/>
<keyword evidence="3" id="KW-1185">Reference proteome</keyword>
<comment type="caution">
    <text evidence="2">The sequence shown here is derived from an EMBL/GenBank/DDBJ whole genome shotgun (WGS) entry which is preliminary data.</text>
</comment>
<protein>
    <submittedName>
        <fullName evidence="2">Uncharacterized protein</fullName>
    </submittedName>
</protein>
<name>A0AA39ZHC0_9PEZI</name>
<sequence length="64" mass="6878">MPSSNSSRSSSTPTANEKSRIPADYEWKYHSGQESSRLCSCKSCSCGAAVPYSGDLCDDCSKPH</sequence>
<proteinExistence type="predicted"/>
<reference evidence="2" key="1">
    <citation type="submission" date="2023-06" db="EMBL/GenBank/DDBJ databases">
        <title>Genome-scale phylogeny and comparative genomics of the fungal order Sordariales.</title>
        <authorList>
            <consortium name="Lawrence Berkeley National Laboratory"/>
            <person name="Hensen N."/>
            <person name="Bonometti L."/>
            <person name="Westerberg I."/>
            <person name="Brannstrom I.O."/>
            <person name="Guillou S."/>
            <person name="Cros-Aarteil S."/>
            <person name="Calhoun S."/>
            <person name="Haridas S."/>
            <person name="Kuo A."/>
            <person name="Mondo S."/>
            <person name="Pangilinan J."/>
            <person name="Riley R."/>
            <person name="Labutti K."/>
            <person name="Andreopoulos B."/>
            <person name="Lipzen A."/>
            <person name="Chen C."/>
            <person name="Yanf M."/>
            <person name="Daum C."/>
            <person name="Ng V."/>
            <person name="Clum A."/>
            <person name="Steindorff A."/>
            <person name="Ohm R."/>
            <person name="Martin F."/>
            <person name="Silar P."/>
            <person name="Natvig D."/>
            <person name="Lalanne C."/>
            <person name="Gautier V."/>
            <person name="Ament-Velasquez S.L."/>
            <person name="Kruys A."/>
            <person name="Hutchinson M.I."/>
            <person name="Powell A.J."/>
            <person name="Barry K."/>
            <person name="Miller A.N."/>
            <person name="Grigoriev I.V."/>
            <person name="Debuchy R."/>
            <person name="Gladieux P."/>
            <person name="Thoren M.H."/>
            <person name="Johannesson H."/>
        </authorList>
    </citation>
    <scope>NUCLEOTIDE SEQUENCE</scope>
    <source>
        <strain evidence="2">CBS 307.81</strain>
    </source>
</reference>
<feature type="region of interest" description="Disordered" evidence="1">
    <location>
        <begin position="1"/>
        <end position="23"/>
    </location>
</feature>
<dbReference type="EMBL" id="JAULSY010000025">
    <property type="protein sequence ID" value="KAK0671049.1"/>
    <property type="molecule type" value="Genomic_DNA"/>
</dbReference>
<evidence type="ECO:0000313" key="3">
    <source>
        <dbReference type="Proteomes" id="UP001174997"/>
    </source>
</evidence>
<accession>A0AA39ZHC0</accession>